<proteinExistence type="predicted"/>
<evidence type="ECO:0000313" key="2">
    <source>
        <dbReference type="EMBL" id="GCE96103.1"/>
    </source>
</evidence>
<keyword evidence="3" id="KW-1185">Reference proteome</keyword>
<comment type="caution">
    <text evidence="2">The sequence shown here is derived from an EMBL/GenBank/DDBJ whole genome shotgun (WGS) entry which is preliminary data.</text>
</comment>
<evidence type="ECO:0000259" key="1">
    <source>
        <dbReference type="PROSITE" id="PS51272"/>
    </source>
</evidence>
<accession>A0A5M3T8U3</accession>
<reference evidence="2 3" key="1">
    <citation type="journal article" date="2019" name="J Genomics">
        <title>The Draft Genome of a Hydrogen-producing Cyanobacterium, Arthrospira platensis NIES-46.</title>
        <authorList>
            <person name="Suzuki S."/>
            <person name="Yamaguchi H."/>
            <person name="Kawachi M."/>
        </authorList>
    </citation>
    <scope>NUCLEOTIDE SEQUENCE [LARGE SCALE GENOMIC DNA]</scope>
    <source>
        <strain evidence="2 3">NIES-46</strain>
    </source>
</reference>
<organism evidence="2 3">
    <name type="scientific">Limnospira platensis NIES-46</name>
    <dbReference type="NCBI Taxonomy" id="1236695"/>
    <lineage>
        <taxon>Bacteria</taxon>
        <taxon>Bacillati</taxon>
        <taxon>Cyanobacteriota</taxon>
        <taxon>Cyanophyceae</taxon>
        <taxon>Oscillatoriophycideae</taxon>
        <taxon>Oscillatoriales</taxon>
        <taxon>Sirenicapillariaceae</taxon>
        <taxon>Limnospira</taxon>
    </lineage>
</organism>
<dbReference type="EMBL" id="BIMW01000172">
    <property type="protein sequence ID" value="GCE96103.1"/>
    <property type="molecule type" value="Genomic_DNA"/>
</dbReference>
<sequence length="150" mass="16673">MVKNNWNIRLGLLAVLTSLLVIILATIAPISALQSEVEPDTQFHTTDQIYVTSVSQLSDVQPTDSAFMAVQSLADRGMPIAYPDLTFRGNRAVRRGEVAQWFEGFIRRILETSELDSTQSDLATPEDLDRLAQSVRALQESIRELQQGSP</sequence>
<dbReference type="Proteomes" id="UP000326169">
    <property type="component" value="Unassembled WGS sequence"/>
</dbReference>
<feature type="domain" description="SLH" evidence="1">
    <location>
        <begin position="53"/>
        <end position="116"/>
    </location>
</feature>
<gene>
    <name evidence="2" type="ORF">NIES46_41700</name>
</gene>
<name>A0A5M3T8U3_LIMPL</name>
<dbReference type="PANTHER" id="PTHR43308:SF1">
    <property type="entry name" value="OUTER MEMBRANE PROTEIN ALPHA"/>
    <property type="match status" value="1"/>
</dbReference>
<dbReference type="GeneID" id="301684942"/>
<evidence type="ECO:0000313" key="3">
    <source>
        <dbReference type="Proteomes" id="UP000326169"/>
    </source>
</evidence>
<dbReference type="InterPro" id="IPR051465">
    <property type="entry name" value="Cell_Envelope_Struct_Comp"/>
</dbReference>
<dbReference type="InterPro" id="IPR001119">
    <property type="entry name" value="SLH_dom"/>
</dbReference>
<dbReference type="PANTHER" id="PTHR43308">
    <property type="entry name" value="OUTER MEMBRANE PROTEIN ALPHA-RELATED"/>
    <property type="match status" value="1"/>
</dbReference>
<protein>
    <submittedName>
        <fullName evidence="2">S-layer domain protein</fullName>
    </submittedName>
</protein>
<dbReference type="PROSITE" id="PS51272">
    <property type="entry name" value="SLH"/>
    <property type="match status" value="1"/>
</dbReference>
<dbReference type="RefSeq" id="WP_006620321.1">
    <property type="nucleotide sequence ID" value="NZ_BIMW01000172.1"/>
</dbReference>